<dbReference type="PANTHER" id="PTHR12110:SF53">
    <property type="entry name" value="BLR5974 PROTEIN"/>
    <property type="match status" value="1"/>
</dbReference>
<evidence type="ECO:0000259" key="1">
    <source>
        <dbReference type="Pfam" id="PF01261"/>
    </source>
</evidence>
<keyword evidence="3" id="KW-1185">Reference proteome</keyword>
<evidence type="ECO:0000313" key="2">
    <source>
        <dbReference type="EMBL" id="CAA0112156.1"/>
    </source>
</evidence>
<protein>
    <recommendedName>
        <fullName evidence="1">Xylose isomerase-like TIM barrel domain-containing protein</fullName>
    </recommendedName>
</protein>
<name>A0A5S9Q3L3_9HYPH</name>
<dbReference type="InterPro" id="IPR036237">
    <property type="entry name" value="Xyl_isomerase-like_sf"/>
</dbReference>
<reference evidence="2 3" key="1">
    <citation type="submission" date="2019-12" db="EMBL/GenBank/DDBJ databases">
        <authorList>
            <person name="Reyes-Prieto M."/>
        </authorList>
    </citation>
    <scope>NUCLEOTIDE SEQUENCE [LARGE SCALE GENOMIC DNA]</scope>
    <source>
        <strain evidence="2">HF14-78462</strain>
    </source>
</reference>
<dbReference type="Gene3D" id="3.20.20.150">
    <property type="entry name" value="Divalent-metal-dependent TIM barrel enzymes"/>
    <property type="match status" value="1"/>
</dbReference>
<dbReference type="Proteomes" id="UP000433050">
    <property type="component" value="Unassembled WGS sequence"/>
</dbReference>
<dbReference type="InterPro" id="IPR050312">
    <property type="entry name" value="IolE/XylAMocC-like"/>
</dbReference>
<dbReference type="SUPFAM" id="SSF51658">
    <property type="entry name" value="Xylose isomerase-like"/>
    <property type="match status" value="1"/>
</dbReference>
<dbReference type="RefSeq" id="WP_159601090.1">
    <property type="nucleotide sequence ID" value="NZ_CACSAS010000001.1"/>
</dbReference>
<accession>A0A5S9Q3L3</accession>
<organism evidence="2 3">
    <name type="scientific">Starkeya nomas</name>
    <dbReference type="NCBI Taxonomy" id="2666134"/>
    <lineage>
        <taxon>Bacteria</taxon>
        <taxon>Pseudomonadati</taxon>
        <taxon>Pseudomonadota</taxon>
        <taxon>Alphaproteobacteria</taxon>
        <taxon>Hyphomicrobiales</taxon>
        <taxon>Xanthobacteraceae</taxon>
        <taxon>Starkeya</taxon>
    </lineage>
</organism>
<feature type="domain" description="Xylose isomerase-like TIM barrel" evidence="1">
    <location>
        <begin position="31"/>
        <end position="286"/>
    </location>
</feature>
<dbReference type="PANTHER" id="PTHR12110">
    <property type="entry name" value="HYDROXYPYRUVATE ISOMERASE"/>
    <property type="match status" value="1"/>
</dbReference>
<proteinExistence type="predicted"/>
<dbReference type="EMBL" id="CACSAS010000001">
    <property type="protein sequence ID" value="CAA0112156.1"/>
    <property type="molecule type" value="Genomic_DNA"/>
</dbReference>
<dbReference type="InterPro" id="IPR013022">
    <property type="entry name" value="Xyl_isomerase-like_TIM-brl"/>
</dbReference>
<dbReference type="Pfam" id="PF01261">
    <property type="entry name" value="AP_endonuc_2"/>
    <property type="match status" value="1"/>
</dbReference>
<evidence type="ECO:0000313" key="3">
    <source>
        <dbReference type="Proteomes" id="UP000433050"/>
    </source>
</evidence>
<dbReference type="AlphaFoldDB" id="A0A5S9Q3L3"/>
<sequence length="313" mass="33975">MQLHIPAPAVRASGYSIKEGSPEFDDVGIGLDEAEALGVDVVELPIYAWHLIVEGRVLDTRLKDLQRALAGRELGYSAHGALAINLMDLPDRLPRHEKVLAANIEIAAAIGARHLVVHTGFVRHPEDDIEVAYSRQRDALARAGDHAASLGVTLCVENIFRFIHARETATPSKLAGELAAIDHPSVKATLDVSHAYIRCTDARLDPIAEMAALAPHVAHFHLHDSFGRPNEGRPGDIWIYHPAEAVAFGEGDLHLPIGWGSIDWDAVIQAVRPEPGAVAILELNQAHWRELKDQIPVLQALATRFQPGLATAA</sequence>
<gene>
    <name evidence="2" type="ORF">STARVERO_04018</name>
</gene>